<keyword evidence="5 9" id="KW-1133">Transmembrane helix</keyword>
<dbReference type="PANTHER" id="PTHR24372:SF77">
    <property type="entry name" value="G-PROTEIN COUPLED RECEPTORS FAMILY 1 PROFILE DOMAIN-CONTAINING PROTEIN"/>
    <property type="match status" value="1"/>
</dbReference>
<evidence type="ECO:0000313" key="11">
    <source>
        <dbReference type="Ensembl" id="ENSCSAVP00000013449.1"/>
    </source>
</evidence>
<dbReference type="eggNOG" id="KOG1215">
    <property type="taxonomic scope" value="Eukaryota"/>
</dbReference>
<dbReference type="Proteomes" id="UP000007875">
    <property type="component" value="Unassembled WGS sequence"/>
</dbReference>
<dbReference type="PANTHER" id="PTHR24372">
    <property type="entry name" value="GLYCOPROTEIN HORMONE RECEPTOR"/>
    <property type="match status" value="1"/>
</dbReference>
<dbReference type="InterPro" id="IPR036055">
    <property type="entry name" value="LDL_receptor-like_sf"/>
</dbReference>
<evidence type="ECO:0000256" key="2">
    <source>
        <dbReference type="ARBA" id="ARBA00022614"/>
    </source>
</evidence>
<dbReference type="InterPro" id="IPR002172">
    <property type="entry name" value="LDrepeatLR_classA_rpt"/>
</dbReference>
<accession>H2Z787</accession>
<feature type="transmembrane region" description="Helical" evidence="9">
    <location>
        <begin position="331"/>
        <end position="352"/>
    </location>
</feature>
<keyword evidence="2" id="KW-0433">Leucine-rich repeat</keyword>
<evidence type="ECO:0000256" key="1">
    <source>
        <dbReference type="ARBA" id="ARBA00004370"/>
    </source>
</evidence>
<keyword evidence="3 9" id="KW-0812">Transmembrane</keyword>
<reference evidence="11" key="2">
    <citation type="submission" date="2025-08" db="UniProtKB">
        <authorList>
            <consortium name="Ensembl"/>
        </authorList>
    </citation>
    <scope>IDENTIFICATION</scope>
</reference>
<keyword evidence="6 9" id="KW-0472">Membrane</keyword>
<dbReference type="Ensembl" id="ENSCSAVT00000013604.1">
    <property type="protein sequence ID" value="ENSCSAVP00000013449.1"/>
    <property type="gene ID" value="ENSCSAVG00000007896.1"/>
</dbReference>
<dbReference type="AlphaFoldDB" id="H2Z787"/>
<protein>
    <recommendedName>
        <fullName evidence="10">G-protein coupled receptors family 1 profile domain-containing protein</fullName>
    </recommendedName>
</protein>
<dbReference type="PRINTS" id="PR00261">
    <property type="entry name" value="LDLRECEPTOR"/>
</dbReference>
<dbReference type="SUPFAM" id="SSF81321">
    <property type="entry name" value="Family A G protein-coupled receptor-like"/>
    <property type="match status" value="1"/>
</dbReference>
<dbReference type="SUPFAM" id="SSF57424">
    <property type="entry name" value="LDL receptor-like module"/>
    <property type="match status" value="4"/>
</dbReference>
<evidence type="ECO:0000256" key="4">
    <source>
        <dbReference type="ARBA" id="ARBA00022737"/>
    </source>
</evidence>
<dbReference type="GO" id="GO:0007189">
    <property type="term" value="P:adenylate cyclase-activating G protein-coupled receptor signaling pathway"/>
    <property type="evidence" value="ECO:0007669"/>
    <property type="project" value="TreeGrafter"/>
</dbReference>
<sequence>CYHKQTKCNGMIDCADGSDEKNCVHDYECDCNKNNKTCPDGALGFYNRHSKCNEVNDCGDWSDEVNCTCGEGYFECGGIGAYNRERYVRKCDGIPECWNREDECVDCSVKSHFCEDDIICHHDLLLNSMKYCDGKEKREGLGKFSWKCKHGFDEINCTNRFYCRSGSLISISRNYLCDGDNNCDDQTDELKSICKHRRFYCVNGTPHSVGVSKVENGIKDCSDGSDECPANSNKSSIFSSPYEMIANPFLRGIIWLMGLVAMLGNSVVFVTAVIEFKNSTSGTAVANHLFILNLSFSDFLMSVYLLSISIKGVMFSGSYCYHDLEWRSSGLCSFLGALVVISTEASALIMTVMTTFRLLTAWNPIGMNHVEWKQLCLPLIVVWIISVFLGTFP</sequence>
<dbReference type="GO" id="GO:0008528">
    <property type="term" value="F:G protein-coupled peptide receptor activity"/>
    <property type="evidence" value="ECO:0007669"/>
    <property type="project" value="TreeGrafter"/>
</dbReference>
<feature type="transmembrane region" description="Helical" evidence="9">
    <location>
        <begin position="372"/>
        <end position="392"/>
    </location>
</feature>
<dbReference type="Pfam" id="PF00057">
    <property type="entry name" value="Ldl_recept_a"/>
    <property type="match status" value="2"/>
</dbReference>
<name>H2Z787_CIOSA</name>
<feature type="transmembrane region" description="Helical" evidence="9">
    <location>
        <begin position="286"/>
        <end position="310"/>
    </location>
</feature>
<dbReference type="InterPro" id="IPR000276">
    <property type="entry name" value="GPCR_Rhodpsn"/>
</dbReference>
<dbReference type="PROSITE" id="PS50262">
    <property type="entry name" value="G_PROTEIN_RECEP_F1_2"/>
    <property type="match status" value="1"/>
</dbReference>
<organism evidence="11 12">
    <name type="scientific">Ciona savignyi</name>
    <name type="common">Pacific transparent sea squirt</name>
    <dbReference type="NCBI Taxonomy" id="51511"/>
    <lineage>
        <taxon>Eukaryota</taxon>
        <taxon>Metazoa</taxon>
        <taxon>Chordata</taxon>
        <taxon>Tunicata</taxon>
        <taxon>Ascidiacea</taxon>
        <taxon>Phlebobranchia</taxon>
        <taxon>Cionidae</taxon>
        <taxon>Ciona</taxon>
    </lineage>
</organism>
<proteinExistence type="predicted"/>
<dbReference type="CDD" id="cd00112">
    <property type="entry name" value="LDLa"/>
    <property type="match status" value="1"/>
</dbReference>
<dbReference type="InterPro" id="IPR017452">
    <property type="entry name" value="GPCR_Rhodpsn_7TM"/>
</dbReference>
<keyword evidence="7" id="KW-1015">Disulfide bond</keyword>
<dbReference type="PROSITE" id="PS50068">
    <property type="entry name" value="LDLRA_2"/>
    <property type="match status" value="1"/>
</dbReference>
<dbReference type="InParanoid" id="H2Z787"/>
<feature type="transmembrane region" description="Helical" evidence="9">
    <location>
        <begin position="253"/>
        <end position="274"/>
    </location>
</feature>
<feature type="domain" description="G-protein coupled receptors family 1 profile" evidence="10">
    <location>
        <begin position="264"/>
        <end position="393"/>
    </location>
</feature>
<dbReference type="GO" id="GO:0005886">
    <property type="term" value="C:plasma membrane"/>
    <property type="evidence" value="ECO:0007669"/>
    <property type="project" value="TreeGrafter"/>
</dbReference>
<dbReference type="Gene3D" id="4.10.400.10">
    <property type="entry name" value="Low-density Lipoprotein Receptor"/>
    <property type="match status" value="2"/>
</dbReference>
<dbReference type="GO" id="GO:0009755">
    <property type="term" value="P:hormone-mediated signaling pathway"/>
    <property type="evidence" value="ECO:0007669"/>
    <property type="project" value="TreeGrafter"/>
</dbReference>
<comment type="subcellular location">
    <subcellularLocation>
        <location evidence="1">Membrane</location>
    </subcellularLocation>
</comment>
<keyword evidence="4" id="KW-0677">Repeat</keyword>
<dbReference type="HOGENOM" id="CLU_565694_0_0_1"/>
<evidence type="ECO:0000259" key="10">
    <source>
        <dbReference type="PROSITE" id="PS50262"/>
    </source>
</evidence>
<evidence type="ECO:0000256" key="3">
    <source>
        <dbReference type="ARBA" id="ARBA00022692"/>
    </source>
</evidence>
<evidence type="ECO:0000256" key="5">
    <source>
        <dbReference type="ARBA" id="ARBA00022989"/>
    </source>
</evidence>
<dbReference type="STRING" id="51511.ENSCSAVP00000013449"/>
<evidence type="ECO:0000256" key="6">
    <source>
        <dbReference type="ARBA" id="ARBA00023136"/>
    </source>
</evidence>
<dbReference type="Pfam" id="PF00001">
    <property type="entry name" value="7tm_1"/>
    <property type="match status" value="1"/>
</dbReference>
<evidence type="ECO:0000256" key="9">
    <source>
        <dbReference type="SAM" id="Phobius"/>
    </source>
</evidence>
<reference evidence="11" key="3">
    <citation type="submission" date="2025-09" db="UniProtKB">
        <authorList>
            <consortium name="Ensembl"/>
        </authorList>
    </citation>
    <scope>IDENTIFICATION</scope>
</reference>
<dbReference type="eggNOG" id="KOG2087">
    <property type="taxonomic scope" value="Eukaryota"/>
</dbReference>
<comment type="caution">
    <text evidence="8">Lacks conserved residue(s) required for the propagation of feature annotation.</text>
</comment>
<evidence type="ECO:0000256" key="7">
    <source>
        <dbReference type="ARBA" id="ARBA00023157"/>
    </source>
</evidence>
<dbReference type="Gene3D" id="1.20.1070.10">
    <property type="entry name" value="Rhodopsin 7-helix transmembrane proteins"/>
    <property type="match status" value="1"/>
</dbReference>
<keyword evidence="12" id="KW-1185">Reference proteome</keyword>
<dbReference type="SMART" id="SM00192">
    <property type="entry name" value="LDLa"/>
    <property type="match status" value="4"/>
</dbReference>
<dbReference type="GeneTree" id="ENSGT00940000163045"/>
<reference evidence="12" key="1">
    <citation type="submission" date="2003-08" db="EMBL/GenBank/DDBJ databases">
        <authorList>
            <person name="Birren B."/>
            <person name="Nusbaum C."/>
            <person name="Abebe A."/>
            <person name="Abouelleil A."/>
            <person name="Adekoya E."/>
            <person name="Ait-zahra M."/>
            <person name="Allen N."/>
            <person name="Allen T."/>
            <person name="An P."/>
            <person name="Anderson M."/>
            <person name="Anderson S."/>
            <person name="Arachchi H."/>
            <person name="Armbruster J."/>
            <person name="Bachantsang P."/>
            <person name="Baldwin J."/>
            <person name="Barry A."/>
            <person name="Bayul T."/>
            <person name="Blitshsteyn B."/>
            <person name="Bloom T."/>
            <person name="Blye J."/>
            <person name="Boguslavskiy L."/>
            <person name="Borowsky M."/>
            <person name="Boukhgalter B."/>
            <person name="Brunache A."/>
            <person name="Butler J."/>
            <person name="Calixte N."/>
            <person name="Calvo S."/>
            <person name="Camarata J."/>
            <person name="Campo K."/>
            <person name="Chang J."/>
            <person name="Cheshatsang Y."/>
            <person name="Citroen M."/>
            <person name="Collymore A."/>
            <person name="Considine T."/>
            <person name="Cook A."/>
            <person name="Cooke P."/>
            <person name="Corum B."/>
            <person name="Cuomo C."/>
            <person name="David R."/>
            <person name="Dawoe T."/>
            <person name="Degray S."/>
            <person name="Dodge S."/>
            <person name="Dooley K."/>
            <person name="Dorje P."/>
            <person name="Dorjee K."/>
            <person name="Dorris L."/>
            <person name="Duffey N."/>
            <person name="Dupes A."/>
            <person name="Elkins T."/>
            <person name="Engels R."/>
            <person name="Erickson J."/>
            <person name="Farina A."/>
            <person name="Faro S."/>
            <person name="Ferreira P."/>
            <person name="Fischer H."/>
            <person name="Fitzgerald M."/>
            <person name="Foley K."/>
            <person name="Gage D."/>
            <person name="Galagan J."/>
            <person name="Gearin G."/>
            <person name="Gnerre S."/>
            <person name="Gnirke A."/>
            <person name="Goyette A."/>
            <person name="Graham J."/>
            <person name="Grandbois E."/>
            <person name="Gyaltsen K."/>
            <person name="Hafez N."/>
            <person name="Hagopian D."/>
            <person name="Hagos B."/>
            <person name="Hall J."/>
            <person name="Hatcher B."/>
            <person name="Heller A."/>
            <person name="Higgins H."/>
            <person name="Honan T."/>
            <person name="Horn A."/>
            <person name="Houde N."/>
            <person name="Hughes L."/>
            <person name="Hulme W."/>
            <person name="Husby E."/>
            <person name="Iliev I."/>
            <person name="Jaffe D."/>
            <person name="Jones C."/>
            <person name="Kamal M."/>
            <person name="Kamat A."/>
            <person name="Kamvysselis M."/>
            <person name="Karlsson E."/>
            <person name="Kells C."/>
            <person name="Kieu A."/>
            <person name="Kisner P."/>
            <person name="Kodira C."/>
            <person name="Kulbokas E."/>
            <person name="Labutti K."/>
            <person name="Lama D."/>
            <person name="Landers T."/>
            <person name="Leger J."/>
            <person name="Levine S."/>
            <person name="Lewis D."/>
            <person name="Lewis T."/>
            <person name="Lindblad-toh K."/>
            <person name="Liu X."/>
            <person name="Lokyitsang T."/>
            <person name="Lokyitsang Y."/>
            <person name="Lucien O."/>
            <person name="Lui A."/>
            <person name="Ma L.J."/>
            <person name="Mabbitt R."/>
            <person name="Macdonald J."/>
            <person name="Maclean C."/>
            <person name="Major J."/>
            <person name="Manning J."/>
            <person name="Marabella R."/>
            <person name="Maru K."/>
            <person name="Matthews C."/>
            <person name="Mauceli E."/>
            <person name="Mccarthy M."/>
            <person name="Mcdonough S."/>
            <person name="Mcghee T."/>
            <person name="Meldrim J."/>
            <person name="Meneus L."/>
            <person name="Mesirov J."/>
            <person name="Mihalev A."/>
            <person name="Mihova T."/>
            <person name="Mikkelsen T."/>
            <person name="Mlenga V."/>
            <person name="Moru K."/>
            <person name="Mozes J."/>
            <person name="Mulrain L."/>
            <person name="Munson G."/>
            <person name="Naylor J."/>
            <person name="Newes C."/>
            <person name="Nguyen C."/>
            <person name="Nguyen N."/>
            <person name="Nguyen T."/>
            <person name="Nicol R."/>
            <person name="Nielsen C."/>
            <person name="Nizzari M."/>
            <person name="Norbu C."/>
            <person name="Norbu N."/>
            <person name="O'donnell P."/>
            <person name="Okoawo O."/>
            <person name="O'leary S."/>
            <person name="Omotosho B."/>
            <person name="O'neill K."/>
            <person name="Osman S."/>
            <person name="Parker S."/>
            <person name="Perrin D."/>
            <person name="Phunkhang P."/>
            <person name="Piqani B."/>
            <person name="Purcell S."/>
            <person name="Rachupka T."/>
            <person name="Ramasamy U."/>
            <person name="Rameau R."/>
            <person name="Ray V."/>
            <person name="Raymond C."/>
            <person name="Retta R."/>
            <person name="Richardson S."/>
            <person name="Rise C."/>
            <person name="Rodriguez J."/>
            <person name="Rogers J."/>
            <person name="Rogov P."/>
            <person name="Rutman M."/>
            <person name="Schupbach R."/>
            <person name="Seaman C."/>
            <person name="Settipalli S."/>
            <person name="Sharpe T."/>
            <person name="Sheridan J."/>
            <person name="Sherpa N."/>
            <person name="Shi J."/>
            <person name="Smirnov S."/>
            <person name="Smith C."/>
            <person name="Sougnez C."/>
            <person name="Spencer B."/>
            <person name="Stalker J."/>
            <person name="Stange-thomann N."/>
            <person name="Stavropoulos S."/>
            <person name="Stetson K."/>
            <person name="Stone C."/>
            <person name="Stone S."/>
            <person name="Stubbs M."/>
            <person name="Talamas J."/>
            <person name="Tchuinga P."/>
            <person name="Tenzing P."/>
            <person name="Tesfaye S."/>
            <person name="Theodore J."/>
            <person name="Thoulutsang Y."/>
            <person name="Topham K."/>
            <person name="Towey S."/>
            <person name="Tsamla T."/>
            <person name="Tsomo N."/>
            <person name="Vallee D."/>
            <person name="Vassiliev H."/>
            <person name="Venkataraman V."/>
            <person name="Vinson J."/>
            <person name="Vo A."/>
            <person name="Wade C."/>
            <person name="Wang S."/>
            <person name="Wangchuk T."/>
            <person name="Wangdi T."/>
            <person name="Whittaker C."/>
            <person name="Wilkinson J."/>
            <person name="Wu Y."/>
            <person name="Wyman D."/>
            <person name="Yadav S."/>
            <person name="Yang S."/>
            <person name="Yang X."/>
            <person name="Yeager S."/>
            <person name="Yee E."/>
            <person name="Young G."/>
            <person name="Zainoun J."/>
            <person name="Zembeck L."/>
            <person name="Zimmer A."/>
            <person name="Zody M."/>
            <person name="Lander E."/>
        </authorList>
    </citation>
    <scope>NUCLEOTIDE SEQUENCE [LARGE SCALE GENOMIC DNA]</scope>
</reference>
<evidence type="ECO:0000256" key="8">
    <source>
        <dbReference type="PROSITE-ProRule" id="PRU00124"/>
    </source>
</evidence>
<evidence type="ECO:0000313" key="12">
    <source>
        <dbReference type="Proteomes" id="UP000007875"/>
    </source>
</evidence>